<dbReference type="STRING" id="1178516.AWR27_12400"/>
<dbReference type="Gene3D" id="2.130.10.130">
    <property type="entry name" value="Integrin alpha, N-terminal"/>
    <property type="match status" value="4"/>
</dbReference>
<gene>
    <name evidence="3" type="ORF">AWR27_12400</name>
</gene>
<feature type="domain" description="ASPIC/UnbV" evidence="2">
    <location>
        <begin position="535"/>
        <end position="592"/>
    </location>
</feature>
<organism evidence="3 4">
    <name type="scientific">Spirosoma montaniterrae</name>
    <dbReference type="NCBI Taxonomy" id="1178516"/>
    <lineage>
        <taxon>Bacteria</taxon>
        <taxon>Pseudomonadati</taxon>
        <taxon>Bacteroidota</taxon>
        <taxon>Cytophagia</taxon>
        <taxon>Cytophagales</taxon>
        <taxon>Cytophagaceae</taxon>
        <taxon>Spirosoma</taxon>
    </lineage>
</organism>
<evidence type="ECO:0000313" key="3">
    <source>
        <dbReference type="EMBL" id="AQG80054.1"/>
    </source>
</evidence>
<dbReference type="Proteomes" id="UP000187941">
    <property type="component" value="Chromosome"/>
</dbReference>
<proteinExistence type="predicted"/>
<dbReference type="RefSeq" id="WP_077131482.1">
    <property type="nucleotide sequence ID" value="NZ_CP014263.1"/>
</dbReference>
<dbReference type="Pfam" id="PF07593">
    <property type="entry name" value="UnbV_ASPIC"/>
    <property type="match status" value="1"/>
</dbReference>
<dbReference type="OrthoDB" id="1488345at2"/>
<dbReference type="KEGG" id="smon:AWR27_12400"/>
<dbReference type="PANTHER" id="PTHR16026">
    <property type="entry name" value="CARTILAGE ACIDIC PROTEIN 1"/>
    <property type="match status" value="1"/>
</dbReference>
<dbReference type="Pfam" id="PF13517">
    <property type="entry name" value="FG-GAP_3"/>
    <property type="match status" value="4"/>
</dbReference>
<dbReference type="EMBL" id="CP014263">
    <property type="protein sequence ID" value="AQG80054.1"/>
    <property type="molecule type" value="Genomic_DNA"/>
</dbReference>
<evidence type="ECO:0000259" key="2">
    <source>
        <dbReference type="Pfam" id="PF07593"/>
    </source>
</evidence>
<dbReference type="PANTHER" id="PTHR16026:SF0">
    <property type="entry name" value="CARTILAGE ACIDIC PROTEIN 1"/>
    <property type="match status" value="1"/>
</dbReference>
<name>A0A1P9WXD6_9BACT</name>
<dbReference type="InterPro" id="IPR027039">
    <property type="entry name" value="Crtac1"/>
</dbReference>
<dbReference type="AlphaFoldDB" id="A0A1P9WXD6"/>
<accession>A0A1P9WXD6</accession>
<reference evidence="3 4" key="1">
    <citation type="submission" date="2016-01" db="EMBL/GenBank/DDBJ databases">
        <authorList>
            <person name="Oliw E.H."/>
        </authorList>
    </citation>
    <scope>NUCLEOTIDE SEQUENCE [LARGE SCALE GENOMIC DNA]</scope>
    <source>
        <strain evidence="3 4">DY10</strain>
    </source>
</reference>
<evidence type="ECO:0000313" key="4">
    <source>
        <dbReference type="Proteomes" id="UP000187941"/>
    </source>
</evidence>
<dbReference type="InterPro" id="IPR028994">
    <property type="entry name" value="Integrin_alpha_N"/>
</dbReference>
<keyword evidence="4" id="KW-1185">Reference proteome</keyword>
<dbReference type="InterPro" id="IPR013517">
    <property type="entry name" value="FG-GAP"/>
</dbReference>
<sequence length="1099" mass="120317">MKKLLYLFILLTSCQRRDTLFEKLSSSETNITFTNALTESADFNVLKYSYFYNGGGVAAGDFNNDGLTDLYFTGNLTANKLYLNKGDFDFEDITEKAGVGAADGWNTGVSLVDINADGWLDIYVCRSAASNPRLRRNLLFINNGRKALPNGEGLGGVTFSEKAADYGLDDPGYSTQAAFFDYDRDGDLDCFLLNHSVQEYAGFSRMIGDFKQQNNPDYASKLFQNQGGKFVDVSASSGLVSNVLSFGLGVAVSDFNNDGWLDLYVSNDYNENDYLYINQQNGRSGTPAFRESVRDAMGHTSLYSMGSDAADVNNDGLIDLLTLDMLPERNERIKLTSGDDNYDKYEQLLRAGFHHQTMRNMLQVNMGEEGSVPVFSEIGQLAGVSNTDWSWAALFADFDNDGWKDLFVSNGYARDYTNMEFLKFTMDEQLKAKQTGQPADEMAVIAKMPAINEPNYLYRNAGNLTFDNKTADWGFDEPSQSNGAVYADLDNDGDLDLVVNNVNAEAGIYKNQTDKKAASRSLTIQLRSPNPAALVGARVSVWAAGRMQVQEFMPVRGFQSAMYGPLVFGLGKTARADSVRIRWADGKTQQVQPGTGVQLAVRYAPTEQAAEPPIAKVNWQRVSLLDWTNAEPAVNDFKIQPLLPYKLSTTGPRFATGDANGDGQTDLFVGGGRGQGGQVFVQQAGRLVPMPQPALQADNACQDAGADWFDADSDGDFDLIVVSTGYELPPNDPRLQARLYLNNGRGQLSKALLPDLRVSASCVRVADIDQDGDRDVFVGARVTPGHYPESPESRLLINDGKGTFTDVTTQHPALRTLGMVTDAAFADLDRDGKPELVVATDFGPVQMLSWKNGRLNAYNSGLSELTGCWNRLLVQDFDGDGWPDIVAGNAGLNSQLRATPTQPLTLYGIENAAGTRLPMLATYEGGKLYPFNARDEMLDQVGTLRKKFTDYTHYANATITDLFSTDELAKALKAQAAQLQTVLLHNQKGRFVAKPLPIEAQFAPVYALTTTDVNHDGRPDLLIGGNREHNRVRLGKSDANRGQLFLNVGKGQFRYVPMPLSGLLWNGDVRDLAAVQIGGKTALLVGATNQPVRSFVLAK</sequence>
<keyword evidence="1" id="KW-0732">Signal</keyword>
<evidence type="ECO:0000256" key="1">
    <source>
        <dbReference type="ARBA" id="ARBA00022729"/>
    </source>
</evidence>
<dbReference type="InterPro" id="IPR011519">
    <property type="entry name" value="UnbV_ASPIC"/>
</dbReference>
<protein>
    <recommendedName>
        <fullName evidence="2">ASPIC/UnbV domain-containing protein</fullName>
    </recommendedName>
</protein>
<dbReference type="SUPFAM" id="SSF69318">
    <property type="entry name" value="Integrin alpha N-terminal domain"/>
    <property type="match status" value="3"/>
</dbReference>